<dbReference type="RefSeq" id="WP_379021328.1">
    <property type="nucleotide sequence ID" value="NZ_JBHRTA010000022.1"/>
</dbReference>
<name>A0ABV7JHH7_9SPHI</name>
<evidence type="ECO:0000313" key="2">
    <source>
        <dbReference type="Proteomes" id="UP001595526"/>
    </source>
</evidence>
<reference evidence="2" key="1">
    <citation type="journal article" date="2019" name="Int. J. Syst. Evol. Microbiol.">
        <title>The Global Catalogue of Microorganisms (GCM) 10K type strain sequencing project: providing services to taxonomists for standard genome sequencing and annotation.</title>
        <authorList>
            <consortium name="The Broad Institute Genomics Platform"/>
            <consortium name="The Broad Institute Genome Sequencing Center for Infectious Disease"/>
            <person name="Wu L."/>
            <person name="Ma J."/>
        </authorList>
    </citation>
    <scope>NUCLEOTIDE SEQUENCE [LARGE SCALE GENOMIC DNA]</scope>
    <source>
        <strain evidence="2">KCTC 52416</strain>
    </source>
</reference>
<gene>
    <name evidence="1" type="ORF">ACFOET_07985</name>
</gene>
<comment type="caution">
    <text evidence="1">The sequence shown here is derived from an EMBL/GenBank/DDBJ whole genome shotgun (WGS) entry which is preliminary data.</text>
</comment>
<keyword evidence="2" id="KW-1185">Reference proteome</keyword>
<proteinExistence type="predicted"/>
<dbReference type="Proteomes" id="UP001595526">
    <property type="component" value="Unassembled WGS sequence"/>
</dbReference>
<dbReference type="EMBL" id="JBHRTA010000022">
    <property type="protein sequence ID" value="MFC3197550.1"/>
    <property type="molecule type" value="Genomic_DNA"/>
</dbReference>
<sequence>MIQAFWQRLFREHTSQLALDWLHGFGNVVYADTYASPFIIQLYHNHPQDKRVAYLSETAGIVEWRFGIKSMGYRQCSVVTDPDSIAWLDSLFWFYTATDSQRTKNGRLGDMRQVVAERIRTIKKKQGLWKRNPSY</sequence>
<evidence type="ECO:0000313" key="1">
    <source>
        <dbReference type="EMBL" id="MFC3197550.1"/>
    </source>
</evidence>
<organism evidence="1 2">
    <name type="scientific">Parapedobacter deserti</name>
    <dbReference type="NCBI Taxonomy" id="1912957"/>
    <lineage>
        <taxon>Bacteria</taxon>
        <taxon>Pseudomonadati</taxon>
        <taxon>Bacteroidota</taxon>
        <taxon>Sphingobacteriia</taxon>
        <taxon>Sphingobacteriales</taxon>
        <taxon>Sphingobacteriaceae</taxon>
        <taxon>Parapedobacter</taxon>
    </lineage>
</organism>
<protein>
    <submittedName>
        <fullName evidence="1">Uncharacterized protein</fullName>
    </submittedName>
</protein>
<accession>A0ABV7JHH7</accession>